<comment type="caution">
    <text evidence="1">The sequence shown here is derived from an EMBL/GenBank/DDBJ whole genome shotgun (WGS) entry which is preliminary data.</text>
</comment>
<sequence length="153" mass="17003">MRAADYIAIAAPTRASLQMSSGVHMYTGRSARTHRSHATVRAKSPFFSNLINQSWLVTSSSRLSEPVMNRACLVAEVSVLSVGLNLSKKVSFGAQNPPTHDKSSRQIRLHRRIGPDELLPVGLLKLDQRNFNQEANLKKNVSLLPRRQFKGVI</sequence>
<evidence type="ECO:0000313" key="2">
    <source>
        <dbReference type="Proteomes" id="UP000324748"/>
    </source>
</evidence>
<keyword evidence="2" id="KW-1185">Reference proteome</keyword>
<gene>
    <name evidence="1" type="ORF">PGT21_019538</name>
</gene>
<dbReference type="Proteomes" id="UP000324748">
    <property type="component" value="Unassembled WGS sequence"/>
</dbReference>
<protein>
    <submittedName>
        <fullName evidence="1">Uncharacterized protein</fullName>
    </submittedName>
</protein>
<reference evidence="1 2" key="1">
    <citation type="submission" date="2019-05" db="EMBL/GenBank/DDBJ databases">
        <title>Emergence of the Ug99 lineage of the wheat stem rust pathogen through somatic hybridization.</title>
        <authorList>
            <person name="Li F."/>
            <person name="Upadhyaya N.M."/>
            <person name="Sperschneider J."/>
            <person name="Matny O."/>
            <person name="Nguyen-Phuc H."/>
            <person name="Mago R."/>
            <person name="Raley C."/>
            <person name="Miller M.E."/>
            <person name="Silverstein K.A.T."/>
            <person name="Henningsen E."/>
            <person name="Hirsch C.D."/>
            <person name="Visser B."/>
            <person name="Pretorius Z.A."/>
            <person name="Steffenson B.J."/>
            <person name="Schwessinger B."/>
            <person name="Dodds P.N."/>
            <person name="Figueroa M."/>
        </authorList>
    </citation>
    <scope>NUCLEOTIDE SEQUENCE [LARGE SCALE GENOMIC DNA]</scope>
    <source>
        <strain evidence="1">21-0</strain>
    </source>
</reference>
<name>A0A5B0QJ17_PUCGR</name>
<evidence type="ECO:0000313" key="1">
    <source>
        <dbReference type="EMBL" id="KAA1113053.1"/>
    </source>
</evidence>
<dbReference type="EMBL" id="VSWC01000015">
    <property type="protein sequence ID" value="KAA1113053.1"/>
    <property type="molecule type" value="Genomic_DNA"/>
</dbReference>
<proteinExistence type="predicted"/>
<organism evidence="1 2">
    <name type="scientific">Puccinia graminis f. sp. tritici</name>
    <dbReference type="NCBI Taxonomy" id="56615"/>
    <lineage>
        <taxon>Eukaryota</taxon>
        <taxon>Fungi</taxon>
        <taxon>Dikarya</taxon>
        <taxon>Basidiomycota</taxon>
        <taxon>Pucciniomycotina</taxon>
        <taxon>Pucciniomycetes</taxon>
        <taxon>Pucciniales</taxon>
        <taxon>Pucciniaceae</taxon>
        <taxon>Puccinia</taxon>
    </lineage>
</organism>
<accession>A0A5B0QJ17</accession>
<dbReference type="AlphaFoldDB" id="A0A5B0QJ17"/>